<keyword evidence="9" id="KW-0325">Glycoprotein</keyword>
<dbReference type="PANTHER" id="PTHR14647">
    <property type="entry name" value="GALACTOSE-3-O-SULFOTRANSFERASE"/>
    <property type="match status" value="1"/>
</dbReference>
<comment type="subcellular location">
    <subcellularLocation>
        <location evidence="1">Golgi apparatus membrane</location>
        <topology evidence="1">Single-pass type II membrane protein</topology>
    </subcellularLocation>
</comment>
<dbReference type="InterPro" id="IPR027417">
    <property type="entry name" value="P-loop_NTPase"/>
</dbReference>
<name>A0A8J9W7S0_BRALA</name>
<evidence type="ECO:0000256" key="2">
    <source>
        <dbReference type="ARBA" id="ARBA00008124"/>
    </source>
</evidence>
<dbReference type="AlphaFoldDB" id="A0A8J9W7S0"/>
<accession>A0A8J9W7S0</accession>
<sequence>MEPRLYVMAREFSTLALCLSCLTIYLSTILLWGSEGPGIATKPAFANFHVDNRSEFIGVTQAGHLPATQSDVNLVTTRVAKCDRPVTNFVFMKVHKTASGSTFMVLARFGRNHNMTICFPARREKARHIQLSYPSGKLTKKDCRPALGRNYTLIIHHSVMNKPAMDRVMAPGTKYIGIFREPLKHFRSIFFWKRKKFRHSKNPLGAFLDASGNQKKRPYSKHHNFQAYTMGFPSNLLKSKNSSQIYDTIRTVAGWYSVVLITEYWEESMVLLRRKFCWTMFDILHTTNKLHALHTSKEHATLTDKQLQTHRRISNVDYMMYDYLNKTFWQRVTEEGPAFWEEVTYYKTLNHQVNQHCKSAGGKRVFPAGKWSKEFAIDSTFCKELKWREGQWANACWNVVARRNEKTRMKKPNVIE</sequence>
<gene>
    <name evidence="11" type="primary">GAL3ST3</name>
    <name evidence="11" type="ORF">BLAG_LOCUS3862</name>
</gene>
<evidence type="ECO:0000256" key="1">
    <source>
        <dbReference type="ARBA" id="ARBA00004323"/>
    </source>
</evidence>
<evidence type="ECO:0000256" key="10">
    <source>
        <dbReference type="SAM" id="Phobius"/>
    </source>
</evidence>
<evidence type="ECO:0000256" key="3">
    <source>
        <dbReference type="ARBA" id="ARBA00022679"/>
    </source>
</evidence>
<keyword evidence="7" id="KW-0333">Golgi apparatus</keyword>
<evidence type="ECO:0000256" key="8">
    <source>
        <dbReference type="ARBA" id="ARBA00023136"/>
    </source>
</evidence>
<dbReference type="OrthoDB" id="10030436at2759"/>
<keyword evidence="8 10" id="KW-0472">Membrane</keyword>
<evidence type="ECO:0000313" key="12">
    <source>
        <dbReference type="Proteomes" id="UP000838412"/>
    </source>
</evidence>
<evidence type="ECO:0000256" key="7">
    <source>
        <dbReference type="ARBA" id="ARBA00023034"/>
    </source>
</evidence>
<proteinExistence type="inferred from homology"/>
<evidence type="ECO:0000256" key="6">
    <source>
        <dbReference type="ARBA" id="ARBA00022989"/>
    </source>
</evidence>
<dbReference type="Pfam" id="PF06990">
    <property type="entry name" value="Gal-3-0_sulfotr"/>
    <property type="match status" value="1"/>
</dbReference>
<protein>
    <submittedName>
        <fullName evidence="11">GAL3ST3 protein</fullName>
    </submittedName>
</protein>
<dbReference type="InterPro" id="IPR009729">
    <property type="entry name" value="Gal-3-0_sulfotransfrase"/>
</dbReference>
<evidence type="ECO:0000313" key="11">
    <source>
        <dbReference type="EMBL" id="CAH1239615.1"/>
    </source>
</evidence>
<evidence type="ECO:0000256" key="5">
    <source>
        <dbReference type="ARBA" id="ARBA00022968"/>
    </source>
</evidence>
<dbReference type="Gene3D" id="3.40.50.300">
    <property type="entry name" value="P-loop containing nucleotide triphosphate hydrolases"/>
    <property type="match status" value="1"/>
</dbReference>
<evidence type="ECO:0000256" key="4">
    <source>
        <dbReference type="ARBA" id="ARBA00022692"/>
    </source>
</evidence>
<dbReference type="GO" id="GO:0009247">
    <property type="term" value="P:glycolipid biosynthetic process"/>
    <property type="evidence" value="ECO:0007669"/>
    <property type="project" value="InterPro"/>
</dbReference>
<keyword evidence="6 10" id="KW-1133">Transmembrane helix</keyword>
<dbReference type="Proteomes" id="UP000838412">
    <property type="component" value="Chromosome 11"/>
</dbReference>
<dbReference type="GO" id="GO:0001733">
    <property type="term" value="F:galactosylceramide sulfotransferase activity"/>
    <property type="evidence" value="ECO:0007669"/>
    <property type="project" value="InterPro"/>
</dbReference>
<dbReference type="GO" id="GO:0000139">
    <property type="term" value="C:Golgi membrane"/>
    <property type="evidence" value="ECO:0007669"/>
    <property type="project" value="UniProtKB-SubCell"/>
</dbReference>
<evidence type="ECO:0000256" key="9">
    <source>
        <dbReference type="ARBA" id="ARBA00023180"/>
    </source>
</evidence>
<keyword evidence="12" id="KW-1185">Reference proteome</keyword>
<keyword evidence="5" id="KW-0735">Signal-anchor</keyword>
<organism evidence="11 12">
    <name type="scientific">Branchiostoma lanceolatum</name>
    <name type="common">Common lancelet</name>
    <name type="synonym">Amphioxus lanceolatum</name>
    <dbReference type="NCBI Taxonomy" id="7740"/>
    <lineage>
        <taxon>Eukaryota</taxon>
        <taxon>Metazoa</taxon>
        <taxon>Chordata</taxon>
        <taxon>Cephalochordata</taxon>
        <taxon>Leptocardii</taxon>
        <taxon>Amphioxiformes</taxon>
        <taxon>Branchiostomatidae</taxon>
        <taxon>Branchiostoma</taxon>
    </lineage>
</organism>
<comment type="similarity">
    <text evidence="2">Belongs to the galactose-3-O-sulfotransferase family.</text>
</comment>
<dbReference type="EMBL" id="OV696696">
    <property type="protein sequence ID" value="CAH1239615.1"/>
    <property type="molecule type" value="Genomic_DNA"/>
</dbReference>
<reference evidence="11" key="1">
    <citation type="submission" date="2022-01" db="EMBL/GenBank/DDBJ databases">
        <authorList>
            <person name="Braso-Vives M."/>
        </authorList>
    </citation>
    <scope>NUCLEOTIDE SEQUENCE</scope>
</reference>
<feature type="transmembrane region" description="Helical" evidence="10">
    <location>
        <begin position="12"/>
        <end position="33"/>
    </location>
</feature>
<dbReference type="PANTHER" id="PTHR14647:SF87">
    <property type="entry name" value="PUTATIVE-RELATED"/>
    <property type="match status" value="1"/>
</dbReference>
<keyword evidence="4 10" id="KW-0812">Transmembrane</keyword>
<keyword evidence="3" id="KW-0808">Transferase</keyword>